<feature type="active site" description="Proton acceptor" evidence="6 8">
    <location>
        <position position="335"/>
    </location>
</feature>
<keyword evidence="6 9" id="KW-0520">NAD</keyword>
<feature type="binding site" evidence="6 10">
    <location>
        <position position="336"/>
    </location>
    <ligand>
        <name>substrate</name>
    </ligand>
</feature>
<feature type="binding site" evidence="6 10">
    <location>
        <position position="270"/>
    </location>
    <ligand>
        <name>substrate</name>
    </ligand>
</feature>
<keyword evidence="3 6" id="KW-0862">Zinc</keyword>
<dbReference type="GO" id="GO:0051287">
    <property type="term" value="F:NAD binding"/>
    <property type="evidence" value="ECO:0007669"/>
    <property type="project" value="InterPro"/>
</dbReference>
<feature type="binding site" evidence="6 9">
    <location>
        <position position="199"/>
    </location>
    <ligand>
        <name>NAD(+)</name>
        <dbReference type="ChEBI" id="CHEBI:57540"/>
    </ligand>
</feature>
<dbReference type="FunFam" id="3.40.50.1980:FF:000001">
    <property type="entry name" value="Histidinol dehydrogenase"/>
    <property type="match status" value="1"/>
</dbReference>
<feature type="binding site" evidence="6 11">
    <location>
        <position position="369"/>
    </location>
    <ligand>
        <name>Zn(2+)</name>
        <dbReference type="ChEBI" id="CHEBI:29105"/>
    </ligand>
</feature>
<dbReference type="InterPro" id="IPR022695">
    <property type="entry name" value="Histidinol_DH_monofunct"/>
</dbReference>
<dbReference type="AlphaFoldDB" id="A0A5E4X8N9"/>
<dbReference type="PIRSF" id="PIRSF000099">
    <property type="entry name" value="Histidinol_dh"/>
    <property type="match status" value="1"/>
</dbReference>
<dbReference type="GO" id="GO:0004399">
    <property type="term" value="F:histidinol dehydrogenase activity"/>
    <property type="evidence" value="ECO:0007669"/>
    <property type="project" value="UniProtKB-UniRule"/>
</dbReference>
<dbReference type="SUPFAM" id="SSF53720">
    <property type="entry name" value="ALDH-like"/>
    <property type="match status" value="1"/>
</dbReference>
<dbReference type="PANTHER" id="PTHR21256">
    <property type="entry name" value="HISTIDINOL DEHYDROGENASE HDH"/>
    <property type="match status" value="1"/>
</dbReference>
<dbReference type="UniPathway" id="UPA00031">
    <property type="reaction ID" value="UER00014"/>
</dbReference>
<accession>A0A5E4X8N9</accession>
<reference evidence="13 14" key="1">
    <citation type="submission" date="2019-08" db="EMBL/GenBank/DDBJ databases">
        <authorList>
            <person name="Peeters C."/>
        </authorList>
    </citation>
    <scope>NUCLEOTIDE SEQUENCE [LARGE SCALE GENOMIC DNA]</scope>
    <source>
        <strain evidence="13 14">LMG 31116</strain>
    </source>
</reference>
<evidence type="ECO:0000256" key="4">
    <source>
        <dbReference type="ARBA" id="ARBA00023002"/>
    </source>
</evidence>
<evidence type="ECO:0000313" key="13">
    <source>
        <dbReference type="EMBL" id="VVE32550.1"/>
    </source>
</evidence>
<evidence type="ECO:0000256" key="6">
    <source>
        <dbReference type="HAMAP-Rule" id="MF_01024"/>
    </source>
</evidence>
<feature type="binding site" evidence="6 10">
    <location>
        <position position="245"/>
    </location>
    <ligand>
        <name>substrate</name>
    </ligand>
</feature>
<keyword evidence="14" id="KW-1185">Reference proteome</keyword>
<comment type="catalytic activity">
    <reaction evidence="6">
        <text>L-histidinol + 2 NAD(+) + H2O = L-histidine + 2 NADH + 3 H(+)</text>
        <dbReference type="Rhea" id="RHEA:20641"/>
        <dbReference type="ChEBI" id="CHEBI:15377"/>
        <dbReference type="ChEBI" id="CHEBI:15378"/>
        <dbReference type="ChEBI" id="CHEBI:57540"/>
        <dbReference type="ChEBI" id="CHEBI:57595"/>
        <dbReference type="ChEBI" id="CHEBI:57699"/>
        <dbReference type="ChEBI" id="CHEBI:57945"/>
        <dbReference type="EC" id="1.1.1.23"/>
    </reaction>
</comment>
<dbReference type="FunFam" id="3.40.50.1980:FF:000026">
    <property type="entry name" value="Histidinol dehydrogenase"/>
    <property type="match status" value="1"/>
</dbReference>
<sequence>MKLEIRKLDSGAEGFTTQLRDVLAFEASEDAAIDRAAAEILADVKTRGDAAVIEYTNRFDRLNAPNMAALELSADVLAEALESLEPKRRAALEAAAARVRAYHEKQRIECGTHSWQYTESDGTVLGQKVTPLDRVGIYVPGGKAAYPSSVLMNAIPARVAGVKDIIMVVPTPDGVQNPLVLAAAHIAGVDRVFTIGGAQAVGALAYGTETVPAVDKIVGPGNAFVAAAKRRVFGTVGIDMIAGPSEILVICDGSTDPDWVAMDLFSQAEHDELAQSILLCPDAEYIARVHASLERQIDDMPRRDVIAASLQGRGALVKVRDMAEACEIANVIAPEHLEISAETPQQWSDRIRHAGAIFLGKFTSESLGDYCAGPNHVLPTSRTARFSSPLGVYDFIKRSSLIEVSEGGARMLGEIAAELAYGEGLQAHARSAEYRLHRES</sequence>
<feature type="binding site" evidence="6 10">
    <location>
        <position position="428"/>
    </location>
    <ligand>
        <name>substrate</name>
    </ligand>
</feature>
<protein>
    <recommendedName>
        <fullName evidence="6">Histidinol dehydrogenase</fullName>
        <shortName evidence="6">HDH</shortName>
        <ecNumber evidence="6">1.1.1.23</ecNumber>
    </recommendedName>
</protein>
<dbReference type="GO" id="GO:0008270">
    <property type="term" value="F:zinc ion binding"/>
    <property type="evidence" value="ECO:0007669"/>
    <property type="project" value="UniProtKB-UniRule"/>
</dbReference>
<feature type="binding site" evidence="6 11">
    <location>
        <position position="270"/>
    </location>
    <ligand>
        <name>Zn(2+)</name>
        <dbReference type="ChEBI" id="CHEBI:29105"/>
    </ligand>
</feature>
<dbReference type="EMBL" id="CABPSD010000012">
    <property type="protein sequence ID" value="VVE32550.1"/>
    <property type="molecule type" value="Genomic_DNA"/>
</dbReference>
<evidence type="ECO:0000256" key="12">
    <source>
        <dbReference type="RuleBase" id="RU004175"/>
    </source>
</evidence>
<feature type="active site" description="Proton acceptor" evidence="6 8">
    <location>
        <position position="336"/>
    </location>
</feature>
<dbReference type="PANTHER" id="PTHR21256:SF2">
    <property type="entry name" value="HISTIDINE BIOSYNTHESIS TRIFUNCTIONAL PROTEIN"/>
    <property type="match status" value="1"/>
</dbReference>
<comment type="cofactor">
    <cofactor evidence="6 11">
        <name>Zn(2+)</name>
        <dbReference type="ChEBI" id="CHEBI:29105"/>
    </cofactor>
    <text evidence="6 11">Binds 1 zinc ion per subunit.</text>
</comment>
<dbReference type="GO" id="GO:0005829">
    <property type="term" value="C:cytosol"/>
    <property type="evidence" value="ECO:0007669"/>
    <property type="project" value="TreeGrafter"/>
</dbReference>
<dbReference type="InterPro" id="IPR001692">
    <property type="entry name" value="Histidinol_DH_CS"/>
</dbReference>
<comment type="pathway">
    <text evidence="6">Amino-acid biosynthesis; L-histidine biosynthesis; L-histidine from 5-phospho-alpha-D-ribose 1-diphosphate: step 9/9.</text>
</comment>
<dbReference type="InterPro" id="IPR012131">
    <property type="entry name" value="Hstdl_DH"/>
</dbReference>
<feature type="binding site" evidence="6 10">
    <location>
        <position position="369"/>
    </location>
    <ligand>
        <name>substrate</name>
    </ligand>
</feature>
<name>A0A5E4X8N9_9BURK</name>
<comment type="function">
    <text evidence="6">Catalyzes the sequential NAD-dependent oxidations of L-histidinol to L-histidinaldehyde and then to L-histidine.</text>
</comment>
<feature type="binding site" evidence="6 11">
    <location>
        <position position="428"/>
    </location>
    <ligand>
        <name>Zn(2+)</name>
        <dbReference type="ChEBI" id="CHEBI:29105"/>
    </ligand>
</feature>
<feature type="binding site" evidence="6 9">
    <location>
        <position position="222"/>
    </location>
    <ligand>
        <name>NAD(+)</name>
        <dbReference type="ChEBI" id="CHEBI:57540"/>
    </ligand>
</feature>
<dbReference type="HAMAP" id="MF_01024">
    <property type="entry name" value="HisD"/>
    <property type="match status" value="1"/>
</dbReference>
<keyword evidence="5 6" id="KW-0368">Histidine biosynthesis</keyword>
<dbReference type="RefSeq" id="WP_150567963.1">
    <property type="nucleotide sequence ID" value="NZ_CABPSD010000012.1"/>
</dbReference>
<dbReference type="Proteomes" id="UP000368474">
    <property type="component" value="Unassembled WGS sequence"/>
</dbReference>
<dbReference type="GO" id="GO:0000105">
    <property type="term" value="P:L-histidine biosynthetic process"/>
    <property type="evidence" value="ECO:0007669"/>
    <property type="project" value="UniProtKB-UniRule"/>
</dbReference>
<feature type="binding site" evidence="6 10">
    <location>
        <position position="423"/>
    </location>
    <ligand>
        <name>substrate</name>
    </ligand>
</feature>
<dbReference type="PRINTS" id="PR00083">
    <property type="entry name" value="HOLDHDRGNASE"/>
</dbReference>
<evidence type="ECO:0000256" key="1">
    <source>
        <dbReference type="ARBA" id="ARBA00010178"/>
    </source>
</evidence>
<feature type="binding site" evidence="6 9">
    <location>
        <position position="138"/>
    </location>
    <ligand>
        <name>NAD(+)</name>
        <dbReference type="ChEBI" id="CHEBI:57540"/>
    </ligand>
</feature>
<comment type="similarity">
    <text evidence="1 6 7 12">Belongs to the histidinol dehydrogenase family.</text>
</comment>
<feature type="binding site" evidence="6 11">
    <location>
        <position position="267"/>
    </location>
    <ligand>
        <name>Zn(2+)</name>
        <dbReference type="ChEBI" id="CHEBI:29105"/>
    </ligand>
</feature>
<evidence type="ECO:0000256" key="5">
    <source>
        <dbReference type="ARBA" id="ARBA00023102"/>
    </source>
</evidence>
<keyword evidence="6" id="KW-0028">Amino-acid biosynthesis</keyword>
<evidence type="ECO:0000256" key="11">
    <source>
        <dbReference type="PIRSR" id="PIRSR000099-4"/>
    </source>
</evidence>
<dbReference type="CDD" id="cd06572">
    <property type="entry name" value="Histidinol_dh"/>
    <property type="match status" value="1"/>
</dbReference>
<evidence type="ECO:0000256" key="3">
    <source>
        <dbReference type="ARBA" id="ARBA00022833"/>
    </source>
</evidence>
<feature type="binding site" evidence="6 10">
    <location>
        <position position="267"/>
    </location>
    <ligand>
        <name>substrate</name>
    </ligand>
</feature>
<evidence type="ECO:0000256" key="7">
    <source>
        <dbReference type="PIRNR" id="PIRNR000099"/>
    </source>
</evidence>
<dbReference type="EC" id="1.1.1.23" evidence="6"/>
<organism evidence="13 14">
    <name type="scientific">Pandoraea morbifera</name>
    <dbReference type="NCBI Taxonomy" id="2508300"/>
    <lineage>
        <taxon>Bacteria</taxon>
        <taxon>Pseudomonadati</taxon>
        <taxon>Pseudomonadota</taxon>
        <taxon>Betaproteobacteria</taxon>
        <taxon>Burkholderiales</taxon>
        <taxon>Burkholderiaceae</taxon>
        <taxon>Pandoraea</taxon>
    </lineage>
</organism>
<evidence type="ECO:0000256" key="8">
    <source>
        <dbReference type="PIRSR" id="PIRSR000099-1"/>
    </source>
</evidence>
<evidence type="ECO:0000256" key="2">
    <source>
        <dbReference type="ARBA" id="ARBA00022723"/>
    </source>
</evidence>
<dbReference type="Pfam" id="PF00815">
    <property type="entry name" value="Histidinol_dh"/>
    <property type="match status" value="1"/>
</dbReference>
<evidence type="ECO:0000313" key="14">
    <source>
        <dbReference type="Proteomes" id="UP000368474"/>
    </source>
</evidence>
<dbReference type="Gene3D" id="1.20.5.1300">
    <property type="match status" value="1"/>
</dbReference>
<keyword evidence="4 6" id="KW-0560">Oxidoreductase</keyword>
<evidence type="ECO:0000256" key="9">
    <source>
        <dbReference type="PIRSR" id="PIRSR000099-2"/>
    </source>
</evidence>
<gene>
    <name evidence="6" type="primary">hisD</name>
    <name evidence="13" type="ORF">PMO31116_03690</name>
</gene>
<dbReference type="InterPro" id="IPR016161">
    <property type="entry name" value="Ald_DH/histidinol_DH"/>
</dbReference>
<evidence type="ECO:0000256" key="10">
    <source>
        <dbReference type="PIRSR" id="PIRSR000099-3"/>
    </source>
</evidence>
<dbReference type="Gene3D" id="3.40.50.1980">
    <property type="entry name" value="Nitrogenase molybdenum iron protein domain"/>
    <property type="match status" value="2"/>
</dbReference>
<keyword evidence="2 6" id="KW-0479">Metal-binding</keyword>
<dbReference type="NCBIfam" id="TIGR00069">
    <property type="entry name" value="hisD"/>
    <property type="match status" value="1"/>
</dbReference>
<dbReference type="PROSITE" id="PS00611">
    <property type="entry name" value="HISOL_DEHYDROGENASE"/>
    <property type="match status" value="1"/>
</dbReference>
<proteinExistence type="inferred from homology"/>